<comment type="subcellular location">
    <subcellularLocation>
        <location evidence="1">Membrane</location>
        <topology evidence="1">Single-pass membrane protein</topology>
    </subcellularLocation>
</comment>
<evidence type="ECO:0000313" key="13">
    <source>
        <dbReference type="RefSeq" id="XP_047014921.1"/>
    </source>
</evidence>
<comment type="subunit">
    <text evidence="3">Component of the ER membrane protein complex (EMC).</text>
</comment>
<dbReference type="RefSeq" id="XP_047014921.1">
    <property type="nucleotide sequence ID" value="XM_047158965.2"/>
</dbReference>
<feature type="chain" id="PRO_5036963550" description="Endoplasmic reticulum membrane protein complex subunit 7" evidence="10">
    <location>
        <begin position="24"/>
        <end position="207"/>
    </location>
</feature>
<dbReference type="KEGG" id="ipu:108273281"/>
<evidence type="ECO:0000256" key="2">
    <source>
        <dbReference type="ARBA" id="ARBA00008880"/>
    </source>
</evidence>
<dbReference type="Pfam" id="PF09430">
    <property type="entry name" value="EMC7_beta-sandw"/>
    <property type="match status" value="1"/>
</dbReference>
<keyword evidence="6" id="KW-1133">Transmembrane helix</keyword>
<name>A0A979F488_ICTPU</name>
<dbReference type="AlphaFoldDB" id="A0A979F488"/>
<evidence type="ECO:0000256" key="5">
    <source>
        <dbReference type="ARBA" id="ARBA00022729"/>
    </source>
</evidence>
<keyword evidence="12" id="KW-1185">Reference proteome</keyword>
<evidence type="ECO:0000256" key="1">
    <source>
        <dbReference type="ARBA" id="ARBA00004167"/>
    </source>
</evidence>
<dbReference type="PANTHER" id="PTHR13605:SF4">
    <property type="entry name" value="ER MEMBRANE PROTEIN COMPLEX SUBUNIT 7"/>
    <property type="match status" value="1"/>
</dbReference>
<accession>A0A979F488</accession>
<protein>
    <recommendedName>
        <fullName evidence="8">Endoplasmic reticulum membrane protein complex subunit 7</fullName>
    </recommendedName>
    <alternativeName>
        <fullName evidence="9">ER membrane protein complex subunit 7</fullName>
    </alternativeName>
</protein>
<evidence type="ECO:0000256" key="4">
    <source>
        <dbReference type="ARBA" id="ARBA00022692"/>
    </source>
</evidence>
<dbReference type="Proteomes" id="UP000221080">
    <property type="component" value="Chromosome 12"/>
</dbReference>
<evidence type="ECO:0000256" key="7">
    <source>
        <dbReference type="ARBA" id="ARBA00023136"/>
    </source>
</evidence>
<keyword evidence="5 10" id="KW-0732">Signal</keyword>
<dbReference type="PANTHER" id="PTHR13605">
    <property type="entry name" value="ER MEMBRANE PROTEIN COMPLEX SUBUNIT 7"/>
    <property type="match status" value="1"/>
</dbReference>
<comment type="similarity">
    <text evidence="2">Belongs to the EMC7 family.</text>
</comment>
<evidence type="ECO:0000256" key="8">
    <source>
        <dbReference type="ARBA" id="ARBA00044526"/>
    </source>
</evidence>
<reference evidence="12" key="1">
    <citation type="journal article" date="2016" name="Nat. Commun.">
        <title>The channel catfish genome sequence provides insights into the evolution of scale formation in teleosts.</title>
        <authorList>
            <person name="Liu Z."/>
            <person name="Liu S."/>
            <person name="Yao J."/>
            <person name="Bao L."/>
            <person name="Zhang J."/>
            <person name="Li Y."/>
            <person name="Jiang C."/>
            <person name="Sun L."/>
            <person name="Wang R."/>
            <person name="Zhang Y."/>
            <person name="Zhou T."/>
            <person name="Zeng Q."/>
            <person name="Fu Q."/>
            <person name="Gao S."/>
            <person name="Li N."/>
            <person name="Koren S."/>
            <person name="Jiang Y."/>
            <person name="Zimin A."/>
            <person name="Xu P."/>
            <person name="Phillippy A.M."/>
            <person name="Geng X."/>
            <person name="Song L."/>
            <person name="Sun F."/>
            <person name="Li C."/>
            <person name="Wang X."/>
            <person name="Chen A."/>
            <person name="Jin Y."/>
            <person name="Yuan Z."/>
            <person name="Yang Y."/>
            <person name="Tan S."/>
            <person name="Peatman E."/>
            <person name="Lu J."/>
            <person name="Qin Z."/>
            <person name="Dunham R."/>
            <person name="Li Z."/>
            <person name="Sonstegard T."/>
            <person name="Feng J."/>
            <person name="Danzmann R.G."/>
            <person name="Schroeder S."/>
            <person name="Scheffler B."/>
            <person name="Duke M.V."/>
            <person name="Ballard L."/>
            <person name="Kucuktas H."/>
            <person name="Kaltenboeck L."/>
            <person name="Liu H."/>
            <person name="Armbruster J."/>
            <person name="Xie Y."/>
            <person name="Kirby M.L."/>
            <person name="Tian Y."/>
            <person name="Flanagan M.E."/>
            <person name="Mu W."/>
            <person name="Waldbieser G.C."/>
        </authorList>
    </citation>
    <scope>NUCLEOTIDE SEQUENCE [LARGE SCALE GENOMIC DNA]</scope>
    <source>
        <strain evidence="12">SDA103</strain>
    </source>
</reference>
<dbReference type="GO" id="GO:0072546">
    <property type="term" value="C:EMC complex"/>
    <property type="evidence" value="ECO:0007669"/>
    <property type="project" value="TreeGrafter"/>
</dbReference>
<evidence type="ECO:0000256" key="6">
    <source>
        <dbReference type="ARBA" id="ARBA00022989"/>
    </source>
</evidence>
<reference evidence="13" key="2">
    <citation type="submission" date="2025-08" db="UniProtKB">
        <authorList>
            <consortium name="RefSeq"/>
        </authorList>
    </citation>
    <scope>IDENTIFICATION</scope>
    <source>
        <tissue evidence="13">Blood</tissue>
    </source>
</reference>
<evidence type="ECO:0000259" key="11">
    <source>
        <dbReference type="Pfam" id="PF09430"/>
    </source>
</evidence>
<keyword evidence="7" id="KW-0472">Membrane</keyword>
<evidence type="ECO:0000313" key="12">
    <source>
        <dbReference type="Proteomes" id="UP000221080"/>
    </source>
</evidence>
<proteinExistence type="inferred from homology"/>
<dbReference type="OrthoDB" id="27095at2759"/>
<organism evidence="12 13">
    <name type="scientific">Ictalurus punctatus</name>
    <name type="common">Channel catfish</name>
    <name type="synonym">Silurus punctatus</name>
    <dbReference type="NCBI Taxonomy" id="7998"/>
    <lineage>
        <taxon>Eukaryota</taxon>
        <taxon>Metazoa</taxon>
        <taxon>Chordata</taxon>
        <taxon>Craniata</taxon>
        <taxon>Vertebrata</taxon>
        <taxon>Euteleostomi</taxon>
        <taxon>Actinopterygii</taxon>
        <taxon>Neopterygii</taxon>
        <taxon>Teleostei</taxon>
        <taxon>Ostariophysi</taxon>
        <taxon>Siluriformes</taxon>
        <taxon>Ictaluridae</taxon>
        <taxon>Ictalurus</taxon>
    </lineage>
</organism>
<gene>
    <name evidence="13" type="primary">LOC108273281</name>
</gene>
<evidence type="ECO:0000256" key="3">
    <source>
        <dbReference type="ARBA" id="ARBA00011276"/>
    </source>
</evidence>
<dbReference type="InterPro" id="IPR039163">
    <property type="entry name" value="EMC7"/>
</dbReference>
<dbReference type="GeneID" id="108273281"/>
<dbReference type="InterPro" id="IPR019008">
    <property type="entry name" value="Beta_sandwich_EMC7"/>
</dbReference>
<feature type="signal peptide" evidence="10">
    <location>
        <begin position="1"/>
        <end position="23"/>
    </location>
</feature>
<evidence type="ECO:0000256" key="9">
    <source>
        <dbReference type="ARBA" id="ARBA00044558"/>
    </source>
</evidence>
<keyword evidence="4" id="KW-0812">Transmembrane</keyword>
<sequence length="207" mass="23178">MQHLKRILDVYIVLQSAFVLSCCFTESEPGPGAVNGDRLKIEGRVVVSGVKAQDWVSSARVLVEGGEYIGFLRTNESFAVHDVPSGSYVVEIISPSYKLKPARVDITSKGKMRARLVNYIKTSVVSKVIRQPYPLHMRASGPHSYFMKRETWEWTDLLMNPMVMMMVLPLLIIVLEREILQGQEPLGYPGVGVLGLGHPLEWDVVSH</sequence>
<feature type="domain" description="ER membrane protein complex subunit 7 beta-sandwich" evidence="11">
    <location>
        <begin position="51"/>
        <end position="165"/>
    </location>
</feature>
<dbReference type="PROSITE" id="PS51257">
    <property type="entry name" value="PROKAR_LIPOPROTEIN"/>
    <property type="match status" value="1"/>
</dbReference>
<evidence type="ECO:0000256" key="10">
    <source>
        <dbReference type="SAM" id="SignalP"/>
    </source>
</evidence>